<protein>
    <submittedName>
        <fullName evidence="1">Three-Cys-motif partner protein</fullName>
    </submittedName>
</protein>
<dbReference type="AlphaFoldDB" id="A0A4R1R572"/>
<evidence type="ECO:0000313" key="2">
    <source>
        <dbReference type="Proteomes" id="UP000295718"/>
    </source>
</evidence>
<name>A0A4R1R572_9FIRM</name>
<gene>
    <name evidence="1" type="ORF">EDD76_102286</name>
</gene>
<dbReference type="InterPro" id="IPR031009">
    <property type="entry name" value="Tcm_partner"/>
</dbReference>
<evidence type="ECO:0000313" key="1">
    <source>
        <dbReference type="EMBL" id="TCL60588.1"/>
    </source>
</evidence>
<organism evidence="1 2">
    <name type="scientific">Kineothrix alysoides</name>
    <dbReference type="NCBI Taxonomy" id="1469948"/>
    <lineage>
        <taxon>Bacteria</taxon>
        <taxon>Bacillati</taxon>
        <taxon>Bacillota</taxon>
        <taxon>Clostridia</taxon>
        <taxon>Lachnospirales</taxon>
        <taxon>Lachnospiraceae</taxon>
        <taxon>Kineothrix</taxon>
    </lineage>
</organism>
<comment type="caution">
    <text evidence="1">The sequence shown here is derived from an EMBL/GenBank/DDBJ whole genome shotgun (WGS) entry which is preliminary data.</text>
</comment>
<reference evidence="1 2" key="1">
    <citation type="submission" date="2019-03" db="EMBL/GenBank/DDBJ databases">
        <title>Genomic Encyclopedia of Type Strains, Phase IV (KMG-IV): sequencing the most valuable type-strain genomes for metagenomic binning, comparative biology and taxonomic classification.</title>
        <authorList>
            <person name="Goeker M."/>
        </authorList>
    </citation>
    <scope>NUCLEOTIDE SEQUENCE [LARGE SCALE GENOMIC DNA]</scope>
    <source>
        <strain evidence="1 2">DSM 100556</strain>
    </source>
</reference>
<dbReference type="RefSeq" id="WP_031389098.1">
    <property type="nucleotide sequence ID" value="NZ_JPNB01000001.1"/>
</dbReference>
<sequence>MKDYEKCADHTIKKFELVSTYIEGWARKILGYGESKGLVYIDCMCNRGKYYSGKNELIEGTAIRVAKSINEINSYFKKEAILYFNDLDNEKIQCLQTAIEQLDLNNVTIFYSNEDANDLLRTFAEKDFLKHNTLVFYDPYEADIDWVALSPFFNIWGEVIINHMVSDPIRGAKTVKKSEKIAKYEKTYHHSIDEIIAVSEKSNNREELEKMITTIIDSCIYSGNKKYYIASFPFYIQTNQLMYNLIFFSWNKKGTILFKKIAWDTFDGQSAVKRTTASIMKGQYCLDFDTGNIKQESKNGVYTIYDIAKYVYDKYQGRGEVQLKEIYAHLENHPIFPSDGYKMQIRNELKETFGVKFTKNSVVL</sequence>
<accession>A0A4R1R572</accession>
<dbReference type="Proteomes" id="UP000295718">
    <property type="component" value="Unassembled WGS sequence"/>
</dbReference>
<proteinExistence type="predicted"/>
<dbReference type="STRING" id="1469948.GCA_000732725_00322"/>
<dbReference type="NCBIfam" id="TIGR04474">
    <property type="entry name" value="tcm_partner"/>
    <property type="match status" value="1"/>
</dbReference>
<dbReference type="EMBL" id="SLUO01000002">
    <property type="protein sequence ID" value="TCL60588.1"/>
    <property type="molecule type" value="Genomic_DNA"/>
</dbReference>
<keyword evidence="2" id="KW-1185">Reference proteome</keyword>
<dbReference type="OrthoDB" id="2022402at2"/>